<keyword evidence="3" id="KW-1185">Reference proteome</keyword>
<dbReference type="EMBL" id="BMNE01000003">
    <property type="protein sequence ID" value="GGN80681.1"/>
    <property type="molecule type" value="Genomic_DNA"/>
</dbReference>
<dbReference type="InterPro" id="IPR011009">
    <property type="entry name" value="Kinase-like_dom_sf"/>
</dbReference>
<dbReference type="PANTHER" id="PTHR47829:SF1">
    <property type="entry name" value="HAD FAMILY PHOSPHATASE"/>
    <property type="match status" value="1"/>
</dbReference>
<name>A0ABQ2KEW1_9NOCA</name>
<sequence>MPRAVLLEEDESVRGGAFAIAEFVDGASLQTRDDFAAVDDTALAGIVDDLAGTLAALHRVDHVAVGLERFGRPDEYAARQLRRWSGQWEMVGTPDLQADGVAVAAELAARVPEQLSTGIVHGDYRIDNTLIDVAARKVVAVVDWELSTIRDPVADVAMMCAYRHPALDLILGQPSAWTSERLPKPIALAEAYERAGGVPLAHWSFHMALAYFKIGVIAAGIEHRRQAGAGGSGHDTAGDSVATYLELARTALRD</sequence>
<comment type="caution">
    <text evidence="2">The sequence shown here is derived from an EMBL/GenBank/DDBJ whole genome shotgun (WGS) entry which is preliminary data.</text>
</comment>
<dbReference type="CDD" id="cd05154">
    <property type="entry name" value="ACAD10_11_N-like"/>
    <property type="match status" value="1"/>
</dbReference>
<dbReference type="Gene3D" id="3.90.1200.10">
    <property type="match status" value="1"/>
</dbReference>
<protein>
    <recommendedName>
        <fullName evidence="1">Aminoglycoside phosphotransferase domain-containing protein</fullName>
    </recommendedName>
</protein>
<evidence type="ECO:0000259" key="1">
    <source>
        <dbReference type="Pfam" id="PF01636"/>
    </source>
</evidence>
<evidence type="ECO:0000313" key="2">
    <source>
        <dbReference type="EMBL" id="GGN80681.1"/>
    </source>
</evidence>
<proteinExistence type="predicted"/>
<accession>A0ABQ2KEW1</accession>
<feature type="domain" description="Aminoglycoside phosphotransferase" evidence="1">
    <location>
        <begin position="2"/>
        <end position="168"/>
    </location>
</feature>
<dbReference type="SUPFAM" id="SSF56112">
    <property type="entry name" value="Protein kinase-like (PK-like)"/>
    <property type="match status" value="1"/>
</dbReference>
<gene>
    <name evidence="2" type="ORF">GCM10011610_30280</name>
</gene>
<dbReference type="Pfam" id="PF01636">
    <property type="entry name" value="APH"/>
    <property type="match status" value="1"/>
</dbReference>
<dbReference type="PANTHER" id="PTHR47829">
    <property type="entry name" value="HYDROLASE, PUTATIVE (AFU_ORTHOLOGUE AFUA_1G12880)-RELATED"/>
    <property type="match status" value="1"/>
</dbReference>
<dbReference type="InterPro" id="IPR002575">
    <property type="entry name" value="Aminoglycoside_PTrfase"/>
</dbReference>
<dbReference type="InterPro" id="IPR041726">
    <property type="entry name" value="ACAD10_11_N"/>
</dbReference>
<dbReference type="InterPro" id="IPR052898">
    <property type="entry name" value="ACAD10-like"/>
</dbReference>
<evidence type="ECO:0000313" key="3">
    <source>
        <dbReference type="Proteomes" id="UP000658127"/>
    </source>
</evidence>
<reference evidence="3" key="1">
    <citation type="journal article" date="2019" name="Int. J. Syst. Evol. Microbiol.">
        <title>The Global Catalogue of Microorganisms (GCM) 10K type strain sequencing project: providing services to taxonomists for standard genome sequencing and annotation.</title>
        <authorList>
            <consortium name="The Broad Institute Genomics Platform"/>
            <consortium name="The Broad Institute Genome Sequencing Center for Infectious Disease"/>
            <person name="Wu L."/>
            <person name="Ma J."/>
        </authorList>
    </citation>
    <scope>NUCLEOTIDE SEQUENCE [LARGE SCALE GENOMIC DNA]</scope>
    <source>
        <strain evidence="3">CGMCC 4.7329</strain>
    </source>
</reference>
<organism evidence="2 3">
    <name type="scientific">Nocardia rhizosphaerihabitans</name>
    <dbReference type="NCBI Taxonomy" id="1691570"/>
    <lineage>
        <taxon>Bacteria</taxon>
        <taxon>Bacillati</taxon>
        <taxon>Actinomycetota</taxon>
        <taxon>Actinomycetes</taxon>
        <taxon>Mycobacteriales</taxon>
        <taxon>Nocardiaceae</taxon>
        <taxon>Nocardia</taxon>
    </lineage>
</organism>
<dbReference type="Proteomes" id="UP000658127">
    <property type="component" value="Unassembled WGS sequence"/>
</dbReference>